<accession>A0A9W6WSP5</accession>
<reference evidence="2" key="1">
    <citation type="submission" date="2023-04" db="EMBL/GenBank/DDBJ databases">
        <title>Phytophthora fragariaefolia NBRC 109709.</title>
        <authorList>
            <person name="Ichikawa N."/>
            <person name="Sato H."/>
            <person name="Tonouchi N."/>
        </authorList>
    </citation>
    <scope>NUCLEOTIDE SEQUENCE</scope>
    <source>
        <strain evidence="2">NBRC 109709</strain>
    </source>
</reference>
<dbReference type="GO" id="GO:0015074">
    <property type="term" value="P:DNA integration"/>
    <property type="evidence" value="ECO:0007669"/>
    <property type="project" value="InterPro"/>
</dbReference>
<keyword evidence="3" id="KW-1185">Reference proteome</keyword>
<sequence length="240" mass="27328">MLESDYQGVVLSFDGATKTSTRVGSWGCVLWQLPGWEVLDARGFILEDGTVNDAEYHGLLNGLKMASERGVEDLVAVGDSSIVIQQIEGLINCNRPNLQRRLAEYEVIRTKFKTVQLVHVKRLHNQAADYLTSKTLALDMSWQFGASSKLRHDQDPRFMSEVFSRFRDMLGSRQRATLAYRPQANGQQERSFQMATRSVRAYVAASDQWDWDEHAERLMFALNTSFNATRLDTPFYLVHG</sequence>
<protein>
    <submittedName>
        <fullName evidence="2">Unnamed protein product</fullName>
    </submittedName>
</protein>
<dbReference type="InterPro" id="IPR002156">
    <property type="entry name" value="RNaseH_domain"/>
</dbReference>
<proteinExistence type="predicted"/>
<dbReference type="InterPro" id="IPR036397">
    <property type="entry name" value="RNaseH_sf"/>
</dbReference>
<organism evidence="2 3">
    <name type="scientific">Phytophthora fragariaefolia</name>
    <dbReference type="NCBI Taxonomy" id="1490495"/>
    <lineage>
        <taxon>Eukaryota</taxon>
        <taxon>Sar</taxon>
        <taxon>Stramenopiles</taxon>
        <taxon>Oomycota</taxon>
        <taxon>Peronosporomycetes</taxon>
        <taxon>Peronosporales</taxon>
        <taxon>Peronosporaceae</taxon>
        <taxon>Phytophthora</taxon>
    </lineage>
</organism>
<dbReference type="EMBL" id="BSXT01000030">
    <property type="protein sequence ID" value="GMF15251.1"/>
    <property type="molecule type" value="Genomic_DNA"/>
</dbReference>
<evidence type="ECO:0000313" key="2">
    <source>
        <dbReference type="EMBL" id="GMF15251.1"/>
    </source>
</evidence>
<dbReference type="InterPro" id="IPR001584">
    <property type="entry name" value="Integrase_cat-core"/>
</dbReference>
<dbReference type="PANTHER" id="PTHR37984:SF5">
    <property type="entry name" value="PROTEIN NYNRIN-LIKE"/>
    <property type="match status" value="1"/>
</dbReference>
<dbReference type="AlphaFoldDB" id="A0A9W6WSP5"/>
<dbReference type="Pfam" id="PF13456">
    <property type="entry name" value="RVT_3"/>
    <property type="match status" value="1"/>
</dbReference>
<dbReference type="GO" id="GO:0004523">
    <property type="term" value="F:RNA-DNA hybrid ribonuclease activity"/>
    <property type="evidence" value="ECO:0007669"/>
    <property type="project" value="InterPro"/>
</dbReference>
<comment type="caution">
    <text evidence="2">The sequence shown here is derived from an EMBL/GenBank/DDBJ whole genome shotgun (WGS) entry which is preliminary data.</text>
</comment>
<dbReference type="GO" id="GO:0003676">
    <property type="term" value="F:nucleic acid binding"/>
    <property type="evidence" value="ECO:0007669"/>
    <property type="project" value="InterPro"/>
</dbReference>
<dbReference type="InterPro" id="IPR012337">
    <property type="entry name" value="RNaseH-like_sf"/>
</dbReference>
<gene>
    <name evidence="2" type="ORF">Pfra01_000035500</name>
</gene>
<evidence type="ECO:0000313" key="3">
    <source>
        <dbReference type="Proteomes" id="UP001165121"/>
    </source>
</evidence>
<dbReference type="Proteomes" id="UP001165121">
    <property type="component" value="Unassembled WGS sequence"/>
</dbReference>
<dbReference type="PANTHER" id="PTHR37984">
    <property type="entry name" value="PROTEIN CBG26694"/>
    <property type="match status" value="1"/>
</dbReference>
<feature type="domain" description="Integrase catalytic" evidence="1">
    <location>
        <begin position="116"/>
        <end position="240"/>
    </location>
</feature>
<dbReference type="OrthoDB" id="126704at2759"/>
<dbReference type="SUPFAM" id="SSF53098">
    <property type="entry name" value="Ribonuclease H-like"/>
    <property type="match status" value="2"/>
</dbReference>
<evidence type="ECO:0000259" key="1">
    <source>
        <dbReference type="PROSITE" id="PS50994"/>
    </source>
</evidence>
<name>A0A9W6WSP5_9STRA</name>
<dbReference type="Gene3D" id="3.30.420.10">
    <property type="entry name" value="Ribonuclease H-like superfamily/Ribonuclease H"/>
    <property type="match status" value="1"/>
</dbReference>
<dbReference type="InterPro" id="IPR050951">
    <property type="entry name" value="Retrovirus_Pol_polyprotein"/>
</dbReference>
<dbReference type="PROSITE" id="PS50994">
    <property type="entry name" value="INTEGRASE"/>
    <property type="match status" value="1"/>
</dbReference>